<name>A0A9W4XV06_9PLEO</name>
<evidence type="ECO:0000313" key="1">
    <source>
        <dbReference type="EMBL" id="CAI6341705.1"/>
    </source>
</evidence>
<dbReference type="Proteomes" id="UP001152607">
    <property type="component" value="Unassembled WGS sequence"/>
</dbReference>
<protein>
    <submittedName>
        <fullName evidence="1">Uncharacterized protein</fullName>
    </submittedName>
</protein>
<evidence type="ECO:0000313" key="2">
    <source>
        <dbReference type="Proteomes" id="UP001152607"/>
    </source>
</evidence>
<dbReference type="EMBL" id="CAOQHR010000012">
    <property type="protein sequence ID" value="CAI6341705.1"/>
    <property type="molecule type" value="Genomic_DNA"/>
</dbReference>
<dbReference type="AlphaFoldDB" id="A0A9W4XV06"/>
<sequence length="120" mass="13272">MTEAVLYRVLYCTVFVAWTGRAMSAFCRSCRLLPARPPRLPATPPRRFTDAARLQTPLTSLLILNGFTAVCALDARQQYVSLNKTNAQHTPCGGWDTVCSTWADEMQLPANVRLRSGTPA</sequence>
<gene>
    <name evidence="1" type="ORF">PDIGIT_LOCUS14905</name>
</gene>
<keyword evidence="2" id="KW-1185">Reference proteome</keyword>
<comment type="caution">
    <text evidence="1">The sequence shown here is derived from an EMBL/GenBank/DDBJ whole genome shotgun (WGS) entry which is preliminary data.</text>
</comment>
<proteinExistence type="predicted"/>
<accession>A0A9W4XV06</accession>
<reference evidence="1" key="1">
    <citation type="submission" date="2023-01" db="EMBL/GenBank/DDBJ databases">
        <authorList>
            <person name="Van Ghelder C."/>
            <person name="Rancurel C."/>
        </authorList>
    </citation>
    <scope>NUCLEOTIDE SEQUENCE</scope>
    <source>
        <strain evidence="1">CNCM I-4278</strain>
    </source>
</reference>
<organism evidence="1 2">
    <name type="scientific">Periconia digitata</name>
    <dbReference type="NCBI Taxonomy" id="1303443"/>
    <lineage>
        <taxon>Eukaryota</taxon>
        <taxon>Fungi</taxon>
        <taxon>Dikarya</taxon>
        <taxon>Ascomycota</taxon>
        <taxon>Pezizomycotina</taxon>
        <taxon>Dothideomycetes</taxon>
        <taxon>Pleosporomycetidae</taxon>
        <taxon>Pleosporales</taxon>
        <taxon>Massarineae</taxon>
        <taxon>Periconiaceae</taxon>
        <taxon>Periconia</taxon>
    </lineage>
</organism>